<sequence>MAAAASTVEANYTTFSFVPSTATHQQCETAVGQLESGTLPTTSNESLHPYDATAHTAEQNELDVLEAQDSRCSEPHSDNAEAVESHRSVGIGVGGVLLAAAAVVAAKGPEFGGGGIGPMDDVQICAEVSDTSTTVPSSASTAGPLRPGGLKTTIAYPEALVNEQSYPAMGVGCCCPSCQSKKQELQDQLRQGGDETSIHPDLVRLRYGVPIEELEMYRQSQQMMYVTQLTNILAQRVVEFKKERRARRASKATAASQQRESCPPEESSIPHKCIALALQHTNARVMMAQQNLEIALRAGPRQEGDDGAGHSRVAGEGPTELTDELELRRRELQLERAKELQQHIYAQMELFQFWVQQLYTAQRPAEDSKGEKGQAKSAPFMITPYTHQWLISGTHRAADQSSFGDDDSEEEDDEETSSLGKCEILYRVISWSRQIDVDLGVACMGLCIGPKTHLAFFTLCEILVYFDRGLIAGLNLYLKDSLNLTDFEVGLLGGMFILGYVVASPLFAILGQVSGVWTIRSICIGLIVWVIANVLTGVVPTSFGLIVACRTLTGVGEAAFCSLAPPIIDDSAPPGKGSTFLGIFFMALYVGQALGYVGSGFFSTWESGQYAFLGEALIMVIIVALAFIWQNRFKVPARIPAKYEGSLLKQFLVLASNPTYMTLIFGYSAFMFAVGGFAYWGPAVIQEIWKASQTVGSMGFGALTVICGILGTLLGGYVLDVMSRKLAGRKSRLHVSCILSFVLITASVPFVIPAAWSNSVYLFFALMFIVEFFLFSTTAPTNVAIMEAVPAHLRGQALAISIGVSHILGDFPSPILMGIWNDHIGYRWSLCICGTWLLLCVVLWLTSSLLSRKSDVDIDVESKASSSADVVEVP</sequence>
<feature type="transmembrane region" description="Helical" evidence="8">
    <location>
        <begin position="797"/>
        <end position="820"/>
    </location>
</feature>
<dbReference type="PROSITE" id="PS50850">
    <property type="entry name" value="MFS"/>
    <property type="match status" value="1"/>
</dbReference>
<name>A0A7J6QZ59_PEROL</name>
<dbReference type="InterPro" id="IPR020846">
    <property type="entry name" value="MFS_dom"/>
</dbReference>
<keyword evidence="3 8" id="KW-0812">Transmembrane</keyword>
<dbReference type="InterPro" id="IPR036259">
    <property type="entry name" value="MFS_trans_sf"/>
</dbReference>
<evidence type="ECO:0000256" key="6">
    <source>
        <dbReference type="ARBA" id="ARBA00024338"/>
    </source>
</evidence>
<feature type="transmembrane region" description="Helical" evidence="8">
    <location>
        <begin position="610"/>
        <end position="630"/>
    </location>
</feature>
<dbReference type="CDD" id="cd17328">
    <property type="entry name" value="MFS_spinster_like"/>
    <property type="match status" value="1"/>
</dbReference>
<dbReference type="InterPro" id="IPR011701">
    <property type="entry name" value="MFS"/>
</dbReference>
<reference evidence="10 11" key="1">
    <citation type="submission" date="2020-04" db="EMBL/GenBank/DDBJ databases">
        <title>Perkinsus olseni comparative genomics.</title>
        <authorList>
            <person name="Bogema D.R."/>
        </authorList>
    </citation>
    <scope>NUCLEOTIDE SEQUENCE [LARGE SCALE GENOMIC DNA]</scope>
    <source>
        <strain evidence="10 11">ATCC PRA-207</strain>
    </source>
</reference>
<dbReference type="GO" id="GO:0016020">
    <property type="term" value="C:membrane"/>
    <property type="evidence" value="ECO:0007669"/>
    <property type="project" value="UniProtKB-SubCell"/>
</dbReference>
<evidence type="ECO:0000256" key="5">
    <source>
        <dbReference type="ARBA" id="ARBA00023136"/>
    </source>
</evidence>
<evidence type="ECO:0000256" key="4">
    <source>
        <dbReference type="ARBA" id="ARBA00022989"/>
    </source>
</evidence>
<dbReference type="Pfam" id="PF07690">
    <property type="entry name" value="MFS_1"/>
    <property type="match status" value="1"/>
</dbReference>
<evidence type="ECO:0000313" key="10">
    <source>
        <dbReference type="EMBL" id="KAF4712936.1"/>
    </source>
</evidence>
<dbReference type="SUPFAM" id="SSF103473">
    <property type="entry name" value="MFS general substrate transporter"/>
    <property type="match status" value="1"/>
</dbReference>
<accession>A0A7J6QZ59</accession>
<feature type="compositionally biased region" description="Basic and acidic residues" evidence="7">
    <location>
        <begin position="300"/>
        <end position="309"/>
    </location>
</feature>
<keyword evidence="4 8" id="KW-1133">Transmembrane helix</keyword>
<comment type="subcellular location">
    <subcellularLocation>
        <location evidence="1">Membrane</location>
        <topology evidence="1">Multi-pass membrane protein</topology>
    </subcellularLocation>
</comment>
<feature type="transmembrane region" description="Helical" evidence="8">
    <location>
        <begin position="517"/>
        <end position="539"/>
    </location>
</feature>
<feature type="region of interest" description="Disordered" evidence="7">
    <location>
        <begin position="300"/>
        <end position="323"/>
    </location>
</feature>
<feature type="transmembrane region" description="Helical" evidence="8">
    <location>
        <begin position="700"/>
        <end position="721"/>
    </location>
</feature>
<feature type="transmembrane region" description="Helical" evidence="8">
    <location>
        <begin position="762"/>
        <end position="785"/>
    </location>
</feature>
<evidence type="ECO:0000256" key="7">
    <source>
        <dbReference type="SAM" id="MobiDB-lite"/>
    </source>
</evidence>
<feature type="domain" description="Major facilitator superfamily (MFS) profile" evidence="9">
    <location>
        <begin position="453"/>
        <end position="852"/>
    </location>
</feature>
<organism evidence="10 11">
    <name type="scientific">Perkinsus olseni</name>
    <name type="common">Perkinsus atlanticus</name>
    <dbReference type="NCBI Taxonomy" id="32597"/>
    <lineage>
        <taxon>Eukaryota</taxon>
        <taxon>Sar</taxon>
        <taxon>Alveolata</taxon>
        <taxon>Perkinsozoa</taxon>
        <taxon>Perkinsea</taxon>
        <taxon>Perkinsida</taxon>
        <taxon>Perkinsidae</taxon>
        <taxon>Perkinsus</taxon>
    </lineage>
</organism>
<dbReference type="InterPro" id="IPR044770">
    <property type="entry name" value="MFS_spinster-like"/>
</dbReference>
<comment type="similarity">
    <text evidence="6">Belongs to the major facilitator superfamily. Spinster (TC 2.A.1.49) family.</text>
</comment>
<keyword evidence="5 8" id="KW-0472">Membrane</keyword>
<evidence type="ECO:0000256" key="2">
    <source>
        <dbReference type="ARBA" id="ARBA00022448"/>
    </source>
</evidence>
<feature type="transmembrane region" description="Helical" evidence="8">
    <location>
        <begin position="489"/>
        <end position="510"/>
    </location>
</feature>
<gene>
    <name evidence="10" type="primary">SPNS3_4</name>
    <name evidence="10" type="ORF">FOZ63_018189</name>
</gene>
<feature type="transmembrane region" description="Helical" evidence="8">
    <location>
        <begin position="580"/>
        <end position="598"/>
    </location>
</feature>
<feature type="transmembrane region" description="Helical" evidence="8">
    <location>
        <begin position="826"/>
        <end position="845"/>
    </location>
</feature>
<evidence type="ECO:0000256" key="3">
    <source>
        <dbReference type="ARBA" id="ARBA00022692"/>
    </source>
</evidence>
<evidence type="ECO:0000313" key="11">
    <source>
        <dbReference type="Proteomes" id="UP000553632"/>
    </source>
</evidence>
<feature type="region of interest" description="Disordered" evidence="7">
    <location>
        <begin position="245"/>
        <end position="267"/>
    </location>
</feature>
<dbReference type="Proteomes" id="UP000553632">
    <property type="component" value="Unassembled WGS sequence"/>
</dbReference>
<feature type="transmembrane region" description="Helical" evidence="8">
    <location>
        <begin position="733"/>
        <end position="756"/>
    </location>
</feature>
<dbReference type="AlphaFoldDB" id="A0A7J6QZ59"/>
<dbReference type="GO" id="GO:0022857">
    <property type="term" value="F:transmembrane transporter activity"/>
    <property type="evidence" value="ECO:0007669"/>
    <property type="project" value="InterPro"/>
</dbReference>
<evidence type="ECO:0000259" key="9">
    <source>
        <dbReference type="PROSITE" id="PS50850"/>
    </source>
</evidence>
<keyword evidence="11" id="KW-1185">Reference proteome</keyword>
<keyword evidence="2" id="KW-0813">Transport</keyword>
<dbReference type="Gene3D" id="1.20.1250.20">
    <property type="entry name" value="MFS general substrate transporter like domains"/>
    <property type="match status" value="2"/>
</dbReference>
<feature type="transmembrane region" description="Helical" evidence="8">
    <location>
        <begin position="651"/>
        <end position="680"/>
    </location>
</feature>
<evidence type="ECO:0000256" key="1">
    <source>
        <dbReference type="ARBA" id="ARBA00004141"/>
    </source>
</evidence>
<dbReference type="PANTHER" id="PTHR23505">
    <property type="entry name" value="SPINSTER"/>
    <property type="match status" value="1"/>
</dbReference>
<feature type="transmembrane region" description="Helical" evidence="8">
    <location>
        <begin position="454"/>
        <end position="477"/>
    </location>
</feature>
<evidence type="ECO:0000256" key="8">
    <source>
        <dbReference type="SAM" id="Phobius"/>
    </source>
</evidence>
<dbReference type="PANTHER" id="PTHR23505:SF79">
    <property type="entry name" value="PROTEIN SPINSTER"/>
    <property type="match status" value="1"/>
</dbReference>
<protein>
    <submittedName>
        <fullName evidence="10">Protein spinster 3</fullName>
    </submittedName>
</protein>
<comment type="caution">
    <text evidence="10">The sequence shown here is derived from an EMBL/GenBank/DDBJ whole genome shotgun (WGS) entry which is preliminary data.</text>
</comment>
<dbReference type="EMBL" id="JABANO010029803">
    <property type="protein sequence ID" value="KAF4712936.1"/>
    <property type="molecule type" value="Genomic_DNA"/>
</dbReference>
<proteinExistence type="inferred from homology"/>